<keyword evidence="2" id="KW-1185">Reference proteome</keyword>
<evidence type="ECO:0000313" key="1">
    <source>
        <dbReference type="EMBL" id="MEN3233898.1"/>
    </source>
</evidence>
<organism evidence="1 2">
    <name type="scientific">Methylobacterium ajmalii</name>
    <dbReference type="NCBI Taxonomy" id="2738439"/>
    <lineage>
        <taxon>Bacteria</taxon>
        <taxon>Pseudomonadati</taxon>
        <taxon>Pseudomonadota</taxon>
        <taxon>Alphaproteobacteria</taxon>
        <taxon>Hyphomicrobiales</taxon>
        <taxon>Methylobacteriaceae</taxon>
        <taxon>Methylobacterium</taxon>
    </lineage>
</organism>
<name>A0ABU9ZQU5_9HYPH</name>
<gene>
    <name evidence="1" type="ORF">PUR29_09810</name>
</gene>
<reference evidence="1 2" key="1">
    <citation type="journal article" date="2023" name="PLoS ONE">
        <title>Complete genome assembly of Hawai'i environmental nontuberculous mycobacteria reveals unexpected co-isolation with methylobacteria.</title>
        <authorList>
            <person name="Hendrix J."/>
            <person name="Epperson L.E."/>
            <person name="Tong E.I."/>
            <person name="Chan Y.L."/>
            <person name="Hasan N.A."/>
            <person name="Dawrs S.N."/>
            <person name="Norton G.J."/>
            <person name="Virdi R."/>
            <person name="Crooks J.L."/>
            <person name="Chan E.D."/>
            <person name="Honda J.R."/>
            <person name="Strong M."/>
        </authorList>
    </citation>
    <scope>NUCLEOTIDE SEQUENCE [LARGE SCALE GENOMIC DNA]</scope>
    <source>
        <strain evidence="1 2">NJH_HI04-1</strain>
    </source>
</reference>
<dbReference type="InterPro" id="IPR021815">
    <property type="entry name" value="TsiV"/>
</dbReference>
<evidence type="ECO:0000313" key="2">
    <source>
        <dbReference type="Proteomes" id="UP001407347"/>
    </source>
</evidence>
<dbReference type="Pfam" id="PF11876">
    <property type="entry name" value="TsiV"/>
    <property type="match status" value="1"/>
</dbReference>
<proteinExistence type="predicted"/>
<protein>
    <submittedName>
        <fullName evidence="1">DUF3396 domain-containing protein</fullName>
    </submittedName>
</protein>
<comment type="caution">
    <text evidence="1">The sequence shown here is derived from an EMBL/GenBank/DDBJ whole genome shotgun (WGS) entry which is preliminary data.</text>
</comment>
<dbReference type="Proteomes" id="UP001407347">
    <property type="component" value="Unassembled WGS sequence"/>
</dbReference>
<dbReference type="EMBL" id="JAQYXP010000001">
    <property type="protein sequence ID" value="MEN3233898.1"/>
    <property type="molecule type" value="Genomic_DNA"/>
</dbReference>
<sequence>MKLFKNICEKLRSSYAVSGISLLYGTYSSIQSELCYPIYKRFPGPVYADVNGFRLETQKREDVIRDVNWLTAVGSIILEKHPSIVKAAEHPPAGVIVHRYDTGVIFQAGARPMIGDANYDDVPPAYKAVNRILRSARFEEYSGPYLRVPDIVDGNAATREWITRFD</sequence>
<accession>A0ABU9ZQU5</accession>